<protein>
    <submittedName>
        <fullName evidence="2">Pyridoxamine 5'-phosphate oxidase family protein</fullName>
    </submittedName>
</protein>
<dbReference type="Pfam" id="PF01243">
    <property type="entry name" value="PNPOx_N"/>
    <property type="match status" value="1"/>
</dbReference>
<sequence length="211" mass="23679">MKIDDLQDIVSSAQELHDLLGEPSLLSANKVIHHLDEHVRHFLSLSPFVTISTADRDGHCDASPRGDAPGFVHVLDEKRLVIPERPGNKRIDSIRNILANPRIGLLFLIPGLNETLRINGRAVVVRDADLLAKMAVNGRSPLFGIVVEVEECFLQCAKALMRSKIWKPETWLAREQLPNPAQILADHVKLPGVTEEKVVVMLEESYTKRYY</sequence>
<keyword evidence="3" id="KW-1185">Reference proteome</keyword>
<name>A0ABT3X5S9_9BACL</name>
<dbReference type="InterPro" id="IPR024029">
    <property type="entry name" value="Pyridox_Oxase_FMN-dep"/>
</dbReference>
<dbReference type="SUPFAM" id="SSF50475">
    <property type="entry name" value="FMN-binding split barrel"/>
    <property type="match status" value="1"/>
</dbReference>
<comment type="caution">
    <text evidence="2">The sequence shown here is derived from an EMBL/GenBank/DDBJ whole genome shotgun (WGS) entry which is preliminary data.</text>
</comment>
<organism evidence="2 3">
    <name type="scientific">Tumebacillus lacus</name>
    <dbReference type="NCBI Taxonomy" id="2995335"/>
    <lineage>
        <taxon>Bacteria</taxon>
        <taxon>Bacillati</taxon>
        <taxon>Bacillota</taxon>
        <taxon>Bacilli</taxon>
        <taxon>Bacillales</taxon>
        <taxon>Alicyclobacillaceae</taxon>
        <taxon>Tumebacillus</taxon>
    </lineage>
</organism>
<evidence type="ECO:0000313" key="3">
    <source>
        <dbReference type="Proteomes" id="UP001208017"/>
    </source>
</evidence>
<dbReference type="EMBL" id="JAPMLT010000009">
    <property type="protein sequence ID" value="MCX7571207.1"/>
    <property type="molecule type" value="Genomic_DNA"/>
</dbReference>
<dbReference type="RefSeq" id="WP_267152452.1">
    <property type="nucleotide sequence ID" value="NZ_JAPMLT010000009.1"/>
</dbReference>
<dbReference type="Gene3D" id="2.30.110.10">
    <property type="entry name" value="Electron Transport, Fmn-binding Protein, Chain A"/>
    <property type="match status" value="1"/>
</dbReference>
<gene>
    <name evidence="2" type="ORF">OS242_14745</name>
</gene>
<proteinExistence type="predicted"/>
<dbReference type="PANTHER" id="PTHR42815">
    <property type="entry name" value="FAD-BINDING, PUTATIVE (AFU_ORTHOLOGUE AFUA_6G07600)-RELATED"/>
    <property type="match status" value="1"/>
</dbReference>
<dbReference type="InterPro" id="IPR012349">
    <property type="entry name" value="Split_barrel_FMN-bd"/>
</dbReference>
<dbReference type="InterPro" id="IPR011576">
    <property type="entry name" value="Pyridox_Oxase_N"/>
</dbReference>
<dbReference type="NCBIfam" id="TIGR04025">
    <property type="entry name" value="PPOX_FMN_DR2398"/>
    <property type="match status" value="1"/>
</dbReference>
<dbReference type="PANTHER" id="PTHR42815:SF2">
    <property type="entry name" value="FAD-BINDING, PUTATIVE (AFU_ORTHOLOGUE AFUA_6G07600)-RELATED"/>
    <property type="match status" value="1"/>
</dbReference>
<reference evidence="2 3" key="1">
    <citation type="submission" date="2022-11" db="EMBL/GenBank/DDBJ databases">
        <title>Study of microbial diversity in lake waters.</title>
        <authorList>
            <person name="Zhang J."/>
        </authorList>
    </citation>
    <scope>NUCLEOTIDE SEQUENCE [LARGE SCALE GENOMIC DNA]</scope>
    <source>
        <strain evidence="2 3">DT12</strain>
    </source>
</reference>
<dbReference type="Proteomes" id="UP001208017">
    <property type="component" value="Unassembled WGS sequence"/>
</dbReference>
<evidence type="ECO:0000313" key="2">
    <source>
        <dbReference type="EMBL" id="MCX7571207.1"/>
    </source>
</evidence>
<accession>A0ABT3X5S9</accession>
<evidence type="ECO:0000259" key="1">
    <source>
        <dbReference type="Pfam" id="PF01243"/>
    </source>
</evidence>
<feature type="domain" description="Pyridoxamine 5'-phosphate oxidase N-terminal" evidence="1">
    <location>
        <begin position="35"/>
        <end position="152"/>
    </location>
</feature>